<proteinExistence type="predicted"/>
<gene>
    <name evidence="6" type="primary">WDR78</name>
    <name evidence="6" type="ORF">SK128_000914</name>
</gene>
<keyword evidence="4" id="KW-0677">Repeat</keyword>
<feature type="repeat" description="WD" evidence="5">
    <location>
        <begin position="101"/>
        <end position="133"/>
    </location>
</feature>
<dbReference type="PANTHER" id="PTHR12442">
    <property type="entry name" value="DYNEIN INTERMEDIATE CHAIN"/>
    <property type="match status" value="1"/>
</dbReference>
<keyword evidence="7" id="KW-1185">Reference proteome</keyword>
<accession>A0AAN8WM24</accession>
<evidence type="ECO:0000256" key="4">
    <source>
        <dbReference type="ARBA" id="ARBA00022737"/>
    </source>
</evidence>
<evidence type="ECO:0000256" key="2">
    <source>
        <dbReference type="ARBA" id="ARBA00022490"/>
    </source>
</evidence>
<dbReference type="PROSITE" id="PS50082">
    <property type="entry name" value="WD_REPEATS_2"/>
    <property type="match status" value="1"/>
</dbReference>
<evidence type="ECO:0000256" key="1">
    <source>
        <dbReference type="ARBA" id="ARBA00004496"/>
    </source>
</evidence>
<evidence type="ECO:0000256" key="3">
    <source>
        <dbReference type="ARBA" id="ARBA00022574"/>
    </source>
</evidence>
<dbReference type="InterPro" id="IPR001680">
    <property type="entry name" value="WD40_rpt"/>
</dbReference>
<keyword evidence="2" id="KW-0963">Cytoplasm</keyword>
<dbReference type="GO" id="GO:0045503">
    <property type="term" value="F:dynein light chain binding"/>
    <property type="evidence" value="ECO:0007669"/>
    <property type="project" value="TreeGrafter"/>
</dbReference>
<dbReference type="Gene3D" id="2.130.10.10">
    <property type="entry name" value="YVTN repeat-like/Quinoprotein amine dehydrogenase"/>
    <property type="match status" value="1"/>
</dbReference>
<dbReference type="InterPro" id="IPR036322">
    <property type="entry name" value="WD40_repeat_dom_sf"/>
</dbReference>
<keyword evidence="3 5" id="KW-0853">WD repeat</keyword>
<organism evidence="6 7">
    <name type="scientific">Halocaridina rubra</name>
    <name type="common">Hawaiian red shrimp</name>
    <dbReference type="NCBI Taxonomy" id="373956"/>
    <lineage>
        <taxon>Eukaryota</taxon>
        <taxon>Metazoa</taxon>
        <taxon>Ecdysozoa</taxon>
        <taxon>Arthropoda</taxon>
        <taxon>Crustacea</taxon>
        <taxon>Multicrustacea</taxon>
        <taxon>Malacostraca</taxon>
        <taxon>Eumalacostraca</taxon>
        <taxon>Eucarida</taxon>
        <taxon>Decapoda</taxon>
        <taxon>Pleocyemata</taxon>
        <taxon>Caridea</taxon>
        <taxon>Atyoidea</taxon>
        <taxon>Atyidae</taxon>
        <taxon>Halocaridina</taxon>
    </lineage>
</organism>
<dbReference type="AlphaFoldDB" id="A0AAN8WM24"/>
<reference evidence="6 7" key="1">
    <citation type="submission" date="2023-11" db="EMBL/GenBank/DDBJ databases">
        <title>Halocaridina rubra genome assembly.</title>
        <authorList>
            <person name="Smith C."/>
        </authorList>
    </citation>
    <scope>NUCLEOTIDE SEQUENCE [LARGE SCALE GENOMIC DNA]</scope>
    <source>
        <strain evidence="6">EP-1</strain>
        <tissue evidence="6">Whole</tissue>
    </source>
</reference>
<evidence type="ECO:0000313" key="6">
    <source>
        <dbReference type="EMBL" id="KAK7068637.1"/>
    </source>
</evidence>
<dbReference type="InterPro" id="IPR015943">
    <property type="entry name" value="WD40/YVTN_repeat-like_dom_sf"/>
</dbReference>
<evidence type="ECO:0000313" key="7">
    <source>
        <dbReference type="Proteomes" id="UP001381693"/>
    </source>
</evidence>
<dbReference type="Pfam" id="PF00400">
    <property type="entry name" value="WD40"/>
    <property type="match status" value="1"/>
</dbReference>
<feature type="non-terminal residue" evidence="6">
    <location>
        <position position="1"/>
    </location>
</feature>
<comment type="caution">
    <text evidence="6">The sequence shown here is derived from an EMBL/GenBank/DDBJ whole genome shotgun (WGS) entry which is preliminary data.</text>
</comment>
<dbReference type="Proteomes" id="UP001381693">
    <property type="component" value="Unassembled WGS sequence"/>
</dbReference>
<dbReference type="InterPro" id="IPR050687">
    <property type="entry name" value="Dynein_IC"/>
</dbReference>
<dbReference type="EMBL" id="JAXCGZ010017169">
    <property type="protein sequence ID" value="KAK7068637.1"/>
    <property type="molecule type" value="Genomic_DNA"/>
</dbReference>
<dbReference type="SUPFAM" id="SSF50978">
    <property type="entry name" value="WD40 repeat-like"/>
    <property type="match status" value="1"/>
</dbReference>
<sequence>VRWMPTEPGQNLGFYSVGQDGRVSQWTVQPSSLQYTDILDFGGKSQRNKSSSNNGEKITLEGTATCIAFSPKDKNVLLVGVDLGIVFQVNASSTSYGIIRYPAHSSPVRAIAWNSYHQKIFATCSADWTLKLWLQCSV</sequence>
<protein>
    <submittedName>
        <fullName evidence="6">WD repeat-containing protein 78</fullName>
    </submittedName>
</protein>
<name>A0AAN8WM24_HALRR</name>
<evidence type="ECO:0000256" key="5">
    <source>
        <dbReference type="PROSITE-ProRule" id="PRU00221"/>
    </source>
</evidence>
<dbReference type="PROSITE" id="PS50294">
    <property type="entry name" value="WD_REPEATS_REGION"/>
    <property type="match status" value="1"/>
</dbReference>
<dbReference type="GO" id="GO:0045504">
    <property type="term" value="F:dynein heavy chain binding"/>
    <property type="evidence" value="ECO:0007669"/>
    <property type="project" value="TreeGrafter"/>
</dbReference>
<dbReference type="GO" id="GO:0007018">
    <property type="term" value="P:microtubule-based movement"/>
    <property type="evidence" value="ECO:0007669"/>
    <property type="project" value="TreeGrafter"/>
</dbReference>
<dbReference type="GO" id="GO:0005737">
    <property type="term" value="C:cytoplasm"/>
    <property type="evidence" value="ECO:0007669"/>
    <property type="project" value="UniProtKB-SubCell"/>
</dbReference>
<comment type="subcellular location">
    <subcellularLocation>
        <location evidence="1">Cytoplasm</location>
    </subcellularLocation>
</comment>
<dbReference type="SMART" id="SM00320">
    <property type="entry name" value="WD40"/>
    <property type="match status" value="1"/>
</dbReference>